<dbReference type="GO" id="GO:1902975">
    <property type="term" value="P:mitotic DNA replication initiation"/>
    <property type="evidence" value="ECO:0007669"/>
    <property type="project" value="TreeGrafter"/>
</dbReference>
<organism evidence="2 3">
    <name type="scientific">Limosa lapponica baueri</name>
    <dbReference type="NCBI Taxonomy" id="1758121"/>
    <lineage>
        <taxon>Eukaryota</taxon>
        <taxon>Metazoa</taxon>
        <taxon>Chordata</taxon>
        <taxon>Craniata</taxon>
        <taxon>Vertebrata</taxon>
        <taxon>Euteleostomi</taxon>
        <taxon>Archelosauria</taxon>
        <taxon>Archosauria</taxon>
        <taxon>Dinosauria</taxon>
        <taxon>Saurischia</taxon>
        <taxon>Theropoda</taxon>
        <taxon>Coelurosauria</taxon>
        <taxon>Aves</taxon>
        <taxon>Neognathae</taxon>
        <taxon>Neoaves</taxon>
        <taxon>Charadriiformes</taxon>
        <taxon>Scolopacidae</taxon>
        <taxon>Limosa</taxon>
    </lineage>
</organism>
<dbReference type="GO" id="GO:0005658">
    <property type="term" value="C:alpha DNA polymerase:primase complex"/>
    <property type="evidence" value="ECO:0007669"/>
    <property type="project" value="TreeGrafter"/>
</dbReference>
<dbReference type="InterPro" id="IPR038256">
    <property type="entry name" value="Pol_alpha_znc_sf"/>
</dbReference>
<gene>
    <name evidence="2" type="ORF">llap_10402</name>
</gene>
<feature type="domain" description="Zinc finger DNA-directed DNA polymerase family B alpha" evidence="1">
    <location>
        <begin position="12"/>
        <end position="83"/>
    </location>
</feature>
<evidence type="ECO:0000313" key="3">
    <source>
        <dbReference type="Proteomes" id="UP000233556"/>
    </source>
</evidence>
<dbReference type="PANTHER" id="PTHR45861:SF1">
    <property type="entry name" value="DNA POLYMERASE ALPHA CATALYTIC SUBUNIT"/>
    <property type="match status" value="1"/>
</dbReference>
<dbReference type="GO" id="GO:0006273">
    <property type="term" value="P:lagging strand elongation"/>
    <property type="evidence" value="ECO:0007669"/>
    <property type="project" value="TreeGrafter"/>
</dbReference>
<protein>
    <recommendedName>
        <fullName evidence="1">Zinc finger DNA-directed DNA polymerase family B alpha domain-containing protein</fullName>
    </recommendedName>
</protein>
<dbReference type="EMBL" id="KZ506521">
    <property type="protein sequence ID" value="PKU39297.1"/>
    <property type="molecule type" value="Genomic_DNA"/>
</dbReference>
<sequence>MDVYKIMGGMEKGWLICEEPTCQNRTRRLPLSFSRNGPMCQACRKAVLRPEYSDKALYTQLCFYRYIFDVDYAMDKVIAEEDKDSVYS</sequence>
<dbReference type="Pfam" id="PF08996">
    <property type="entry name" value="zf-DNA_Pol"/>
    <property type="match status" value="1"/>
</dbReference>
<proteinExistence type="predicted"/>
<accession>A0A2I0TZM8</accession>
<dbReference type="InterPro" id="IPR015088">
    <property type="entry name" value="Znf_DNA-dir_DNA_pol_B_alpha"/>
</dbReference>
<dbReference type="GO" id="GO:0003887">
    <property type="term" value="F:DNA-directed DNA polymerase activity"/>
    <property type="evidence" value="ECO:0007669"/>
    <property type="project" value="InterPro"/>
</dbReference>
<dbReference type="PANTHER" id="PTHR45861">
    <property type="entry name" value="DNA POLYMERASE ALPHA CATALYTIC SUBUNIT"/>
    <property type="match status" value="1"/>
</dbReference>
<name>A0A2I0TZM8_LIMLA</name>
<evidence type="ECO:0000313" key="2">
    <source>
        <dbReference type="EMBL" id="PKU39297.1"/>
    </source>
</evidence>
<dbReference type="GO" id="GO:0003688">
    <property type="term" value="F:DNA replication origin binding"/>
    <property type="evidence" value="ECO:0007669"/>
    <property type="project" value="TreeGrafter"/>
</dbReference>
<dbReference type="GO" id="GO:0003697">
    <property type="term" value="F:single-stranded DNA binding"/>
    <property type="evidence" value="ECO:0007669"/>
    <property type="project" value="TreeGrafter"/>
</dbReference>
<dbReference type="Proteomes" id="UP000233556">
    <property type="component" value="Unassembled WGS sequence"/>
</dbReference>
<dbReference type="GO" id="GO:0003682">
    <property type="term" value="F:chromatin binding"/>
    <property type="evidence" value="ECO:0007669"/>
    <property type="project" value="TreeGrafter"/>
</dbReference>
<dbReference type="SUPFAM" id="SSF90234">
    <property type="entry name" value="Zinc finger domain of DNA polymerase-alpha"/>
    <property type="match status" value="1"/>
</dbReference>
<evidence type="ECO:0000259" key="1">
    <source>
        <dbReference type="Pfam" id="PF08996"/>
    </source>
</evidence>
<reference evidence="3" key="2">
    <citation type="submission" date="2017-12" db="EMBL/GenBank/DDBJ databases">
        <title>Genome sequence of the Bar-tailed Godwit (Limosa lapponica baueri).</title>
        <authorList>
            <person name="Lima N.C.B."/>
            <person name="Parody-Merino A.M."/>
            <person name="Battley P.F."/>
            <person name="Fidler A.E."/>
            <person name="Prosdocimi F."/>
        </authorList>
    </citation>
    <scope>NUCLEOTIDE SEQUENCE [LARGE SCALE GENOMIC DNA]</scope>
</reference>
<dbReference type="Gene3D" id="1.10.3200.20">
    <property type="entry name" value="DNA Polymerase alpha, zinc finger"/>
    <property type="match status" value="1"/>
</dbReference>
<keyword evidence="3" id="KW-1185">Reference proteome</keyword>
<reference evidence="3" key="1">
    <citation type="submission" date="2017-11" db="EMBL/GenBank/DDBJ databases">
        <authorList>
            <person name="Lima N.C."/>
            <person name="Parody-Merino A.M."/>
            <person name="Battley P.F."/>
            <person name="Fidler A.E."/>
            <person name="Prosdocimi F."/>
        </authorList>
    </citation>
    <scope>NUCLEOTIDE SEQUENCE [LARGE SCALE GENOMIC DNA]</scope>
</reference>
<dbReference type="AlphaFoldDB" id="A0A2I0TZM8"/>
<dbReference type="GO" id="GO:0006272">
    <property type="term" value="P:leading strand elongation"/>
    <property type="evidence" value="ECO:0007669"/>
    <property type="project" value="TreeGrafter"/>
</dbReference>
<dbReference type="OrthoDB" id="8935577at2759"/>